<feature type="region of interest" description="Disordered" evidence="1">
    <location>
        <begin position="37"/>
        <end position="57"/>
    </location>
</feature>
<dbReference type="Proteomes" id="UP000824540">
    <property type="component" value="Unassembled WGS sequence"/>
</dbReference>
<sequence length="189" mass="21018">MVYLWVPKHRPAGLINYNREHFRLFRGRAQLDPGSVLEERRWGRDTKPGRDQQPVKPPTEWLLQWLQQNGESGWTQEWKCGVDADVKTATEAKACCGFSLTLKWDTQDGSGELCIGFRMVGLATAWHDELEADQVSLGVISSDGAFWHGLSAQGGETDISSTALLTLVIFSGKGQEDPQANTACVNDRN</sequence>
<evidence type="ECO:0000313" key="2">
    <source>
        <dbReference type="EMBL" id="KAG9333620.1"/>
    </source>
</evidence>
<gene>
    <name evidence="2" type="ORF">JZ751_010793</name>
</gene>
<name>A0A8T2N2F1_9TELE</name>
<keyword evidence="3" id="KW-1185">Reference proteome</keyword>
<accession>A0A8T2N2F1</accession>
<dbReference type="AlphaFoldDB" id="A0A8T2N2F1"/>
<feature type="compositionally biased region" description="Basic and acidic residues" evidence="1">
    <location>
        <begin position="37"/>
        <end position="50"/>
    </location>
</feature>
<proteinExistence type="predicted"/>
<comment type="caution">
    <text evidence="2">The sequence shown here is derived from an EMBL/GenBank/DDBJ whole genome shotgun (WGS) entry which is preliminary data.</text>
</comment>
<organism evidence="2 3">
    <name type="scientific">Albula glossodonta</name>
    <name type="common">roundjaw bonefish</name>
    <dbReference type="NCBI Taxonomy" id="121402"/>
    <lineage>
        <taxon>Eukaryota</taxon>
        <taxon>Metazoa</taxon>
        <taxon>Chordata</taxon>
        <taxon>Craniata</taxon>
        <taxon>Vertebrata</taxon>
        <taxon>Euteleostomi</taxon>
        <taxon>Actinopterygii</taxon>
        <taxon>Neopterygii</taxon>
        <taxon>Teleostei</taxon>
        <taxon>Albuliformes</taxon>
        <taxon>Albulidae</taxon>
        <taxon>Albula</taxon>
    </lineage>
</organism>
<evidence type="ECO:0000256" key="1">
    <source>
        <dbReference type="SAM" id="MobiDB-lite"/>
    </source>
</evidence>
<evidence type="ECO:0000313" key="3">
    <source>
        <dbReference type="Proteomes" id="UP000824540"/>
    </source>
</evidence>
<dbReference type="EMBL" id="JAFBMS010000188">
    <property type="protein sequence ID" value="KAG9333620.1"/>
    <property type="molecule type" value="Genomic_DNA"/>
</dbReference>
<protein>
    <submittedName>
        <fullName evidence="2">Uncharacterized protein</fullName>
    </submittedName>
</protein>
<reference evidence="2" key="1">
    <citation type="thesis" date="2021" institute="BYU ScholarsArchive" country="Provo, UT, USA">
        <title>Applications of and Algorithms for Genome Assembly and Genomic Analyses with an Emphasis on Marine Teleosts.</title>
        <authorList>
            <person name="Pickett B.D."/>
        </authorList>
    </citation>
    <scope>NUCLEOTIDE SEQUENCE</scope>
    <source>
        <strain evidence="2">HI-2016</strain>
    </source>
</reference>